<dbReference type="PANTHER" id="PTHR48081:SF9">
    <property type="entry name" value="CARBOXYLESTERASE"/>
    <property type="match status" value="1"/>
</dbReference>
<dbReference type="SUPFAM" id="SSF53474">
    <property type="entry name" value="alpha/beta-Hydrolases"/>
    <property type="match status" value="1"/>
</dbReference>
<feature type="domain" description="BD-FAE-like" evidence="2">
    <location>
        <begin position="56"/>
        <end position="242"/>
    </location>
</feature>
<protein>
    <recommendedName>
        <fullName evidence="2">BD-FAE-like domain-containing protein</fullName>
    </recommendedName>
</protein>
<reference evidence="3 4" key="1">
    <citation type="submission" date="2013-09" db="EMBL/GenBank/DDBJ databases">
        <title>Genome sequencing of Arenimonas oryziterrae.</title>
        <authorList>
            <person name="Chen F."/>
            <person name="Wang G."/>
        </authorList>
    </citation>
    <scope>NUCLEOTIDE SEQUENCE [LARGE SCALE GENOMIC DNA]</scope>
    <source>
        <strain evidence="3 4">YC6267</strain>
    </source>
</reference>
<dbReference type="Proteomes" id="UP000029385">
    <property type="component" value="Unassembled WGS sequence"/>
</dbReference>
<dbReference type="EMBL" id="AVCI01000005">
    <property type="protein sequence ID" value="KFN43357.1"/>
    <property type="molecule type" value="Genomic_DNA"/>
</dbReference>
<keyword evidence="4" id="KW-1185">Reference proteome</keyword>
<sequence length="290" mass="31255">MKPQSIVAPRGFRAAAFAVALLLAGCQAPYFWALNAGVPDRPTMSAVFDAKHDLSLDIYRPLTAKPRAIVVFFYGGSWRNGYRADYRFVGSALAQRGLLVIIPDYRKAPADTFPAFMDDAAAAVAWTKAHAADFGADPAQIYLMGHSAGAHIVALLGTDGSYLQQVGMKPRDLKGVIGLAGPYDFLPITNRGVKQVFGAPDTWPRSQPVNFVNGDEPPFLLLHGADDGKVFPRNSESLAEKLRAAGEPVSLKIIPDVGHIGLVNGFRSPRLSPVLADTVQWIEAQDTATR</sequence>
<dbReference type="InterPro" id="IPR029058">
    <property type="entry name" value="AB_hydrolase_fold"/>
</dbReference>
<evidence type="ECO:0000259" key="2">
    <source>
        <dbReference type="Pfam" id="PF20434"/>
    </source>
</evidence>
<dbReference type="eggNOG" id="COG0657">
    <property type="taxonomic scope" value="Bacteria"/>
</dbReference>
<dbReference type="GO" id="GO:0016787">
    <property type="term" value="F:hydrolase activity"/>
    <property type="evidence" value="ECO:0007669"/>
    <property type="project" value="UniProtKB-KW"/>
</dbReference>
<dbReference type="RefSeq" id="WP_022968224.1">
    <property type="nucleotide sequence ID" value="NZ_ATVD01000001.1"/>
</dbReference>
<dbReference type="PANTHER" id="PTHR48081">
    <property type="entry name" value="AB HYDROLASE SUPERFAMILY PROTEIN C4A8.06C"/>
    <property type="match status" value="1"/>
</dbReference>
<dbReference type="PROSITE" id="PS51257">
    <property type="entry name" value="PROKAR_LIPOPROTEIN"/>
    <property type="match status" value="1"/>
</dbReference>
<accession>A0A091AVR7</accession>
<dbReference type="STRING" id="1121015.GCA_000420545_00569"/>
<dbReference type="OrthoDB" id="9771666at2"/>
<comment type="caution">
    <text evidence="3">The sequence shown here is derived from an EMBL/GenBank/DDBJ whole genome shotgun (WGS) entry which is preliminary data.</text>
</comment>
<proteinExistence type="predicted"/>
<dbReference type="Gene3D" id="3.40.50.1820">
    <property type="entry name" value="alpha/beta hydrolase"/>
    <property type="match status" value="1"/>
</dbReference>
<dbReference type="AlphaFoldDB" id="A0A091AVR7"/>
<evidence type="ECO:0000313" key="3">
    <source>
        <dbReference type="EMBL" id="KFN43357.1"/>
    </source>
</evidence>
<organism evidence="3 4">
    <name type="scientific">Arenimonas oryziterrae DSM 21050 = YC6267</name>
    <dbReference type="NCBI Taxonomy" id="1121015"/>
    <lineage>
        <taxon>Bacteria</taxon>
        <taxon>Pseudomonadati</taxon>
        <taxon>Pseudomonadota</taxon>
        <taxon>Gammaproteobacteria</taxon>
        <taxon>Lysobacterales</taxon>
        <taxon>Lysobacteraceae</taxon>
        <taxon>Arenimonas</taxon>
    </lineage>
</organism>
<keyword evidence="1" id="KW-0378">Hydrolase</keyword>
<gene>
    <name evidence="3" type="ORF">N789_08770</name>
</gene>
<dbReference type="PATRIC" id="fig|1121015.4.peg.1245"/>
<evidence type="ECO:0000313" key="4">
    <source>
        <dbReference type="Proteomes" id="UP000029385"/>
    </source>
</evidence>
<dbReference type="Pfam" id="PF20434">
    <property type="entry name" value="BD-FAE"/>
    <property type="match status" value="1"/>
</dbReference>
<name>A0A091AVR7_9GAMM</name>
<dbReference type="InterPro" id="IPR049492">
    <property type="entry name" value="BD-FAE-like_dom"/>
</dbReference>
<dbReference type="InterPro" id="IPR050300">
    <property type="entry name" value="GDXG_lipolytic_enzyme"/>
</dbReference>
<evidence type="ECO:0000256" key="1">
    <source>
        <dbReference type="ARBA" id="ARBA00022801"/>
    </source>
</evidence>